<dbReference type="InterPro" id="IPR002197">
    <property type="entry name" value="HTH_Fis"/>
</dbReference>
<feature type="domain" description="DNA binding HTH" evidence="1">
    <location>
        <begin position="6"/>
        <end position="44"/>
    </location>
</feature>
<dbReference type="SUPFAM" id="SSF46689">
    <property type="entry name" value="Homeodomain-like"/>
    <property type="match status" value="1"/>
</dbReference>
<comment type="caution">
    <text evidence="2">The sequence shown here is derived from an EMBL/GenBank/DDBJ whole genome shotgun (WGS) entry which is preliminary data.</text>
</comment>
<dbReference type="PRINTS" id="PR01590">
    <property type="entry name" value="HTHFIS"/>
</dbReference>
<name>A0A3A3FM55_9BURK</name>
<accession>A0A3A3FM55</accession>
<dbReference type="EMBL" id="QYUQ01000003">
    <property type="protein sequence ID" value="RJF96452.1"/>
    <property type="molecule type" value="Genomic_DNA"/>
</dbReference>
<dbReference type="OrthoDB" id="9761705at2"/>
<reference evidence="3" key="1">
    <citation type="submission" date="2018-09" db="EMBL/GenBank/DDBJ databases">
        <authorList>
            <person name="Zhu H."/>
        </authorList>
    </citation>
    <scope>NUCLEOTIDE SEQUENCE [LARGE SCALE GENOMIC DNA]</scope>
    <source>
        <strain evidence="3">K1S02-23</strain>
    </source>
</reference>
<evidence type="ECO:0000313" key="2">
    <source>
        <dbReference type="EMBL" id="RJF96452.1"/>
    </source>
</evidence>
<keyword evidence="3" id="KW-1185">Reference proteome</keyword>
<gene>
    <name evidence="2" type="ORF">D3878_23215</name>
</gene>
<dbReference type="Proteomes" id="UP000266327">
    <property type="component" value="Unassembled WGS sequence"/>
</dbReference>
<sequence length="47" mass="4992">MPTSATLDDVEISLIQNALAAHGGNISATARALGVSRNKIYRKIPQQ</sequence>
<proteinExistence type="predicted"/>
<protein>
    <recommendedName>
        <fullName evidence="1">DNA binding HTH domain-containing protein</fullName>
    </recommendedName>
</protein>
<organism evidence="2 3">
    <name type="scientific">Noviherbaspirillum sedimenti</name>
    <dbReference type="NCBI Taxonomy" id="2320865"/>
    <lineage>
        <taxon>Bacteria</taxon>
        <taxon>Pseudomonadati</taxon>
        <taxon>Pseudomonadota</taxon>
        <taxon>Betaproteobacteria</taxon>
        <taxon>Burkholderiales</taxon>
        <taxon>Oxalobacteraceae</taxon>
        <taxon>Noviherbaspirillum</taxon>
    </lineage>
</organism>
<dbReference type="Gene3D" id="1.10.10.60">
    <property type="entry name" value="Homeodomain-like"/>
    <property type="match status" value="1"/>
</dbReference>
<dbReference type="InterPro" id="IPR009057">
    <property type="entry name" value="Homeodomain-like_sf"/>
</dbReference>
<evidence type="ECO:0000313" key="3">
    <source>
        <dbReference type="Proteomes" id="UP000266327"/>
    </source>
</evidence>
<dbReference type="Pfam" id="PF02954">
    <property type="entry name" value="HTH_8"/>
    <property type="match status" value="1"/>
</dbReference>
<dbReference type="AlphaFoldDB" id="A0A3A3FM55"/>
<evidence type="ECO:0000259" key="1">
    <source>
        <dbReference type="Pfam" id="PF02954"/>
    </source>
</evidence>
<dbReference type="GO" id="GO:0043565">
    <property type="term" value="F:sequence-specific DNA binding"/>
    <property type="evidence" value="ECO:0007669"/>
    <property type="project" value="InterPro"/>
</dbReference>